<dbReference type="SUPFAM" id="SSF46894">
    <property type="entry name" value="C-terminal effector domain of the bipartite response regulators"/>
    <property type="match status" value="1"/>
</dbReference>
<dbReference type="Gene3D" id="3.40.50.2300">
    <property type="match status" value="1"/>
</dbReference>
<name>A0ABU9N370_9FLAO</name>
<dbReference type="PANTHER" id="PTHR45566">
    <property type="entry name" value="HTH-TYPE TRANSCRIPTIONAL REGULATOR YHJB-RELATED"/>
    <property type="match status" value="1"/>
</dbReference>
<proteinExistence type="predicted"/>
<evidence type="ECO:0000256" key="2">
    <source>
        <dbReference type="PROSITE-ProRule" id="PRU00169"/>
    </source>
</evidence>
<dbReference type="EMBL" id="JBCGDO010000002">
    <property type="protein sequence ID" value="MEM0541596.1"/>
    <property type="molecule type" value="Genomic_DNA"/>
</dbReference>
<evidence type="ECO:0000313" key="5">
    <source>
        <dbReference type="Proteomes" id="UP001460072"/>
    </source>
</evidence>
<protein>
    <submittedName>
        <fullName evidence="4">Response regulator transcription factor</fullName>
    </submittedName>
</protein>
<accession>A0ABU9N370</accession>
<dbReference type="InterPro" id="IPR036388">
    <property type="entry name" value="WH-like_DNA-bd_sf"/>
</dbReference>
<dbReference type="InterPro" id="IPR016032">
    <property type="entry name" value="Sig_transdc_resp-reg_C-effctor"/>
</dbReference>
<keyword evidence="5" id="KW-1185">Reference proteome</keyword>
<dbReference type="InterPro" id="IPR001789">
    <property type="entry name" value="Sig_transdc_resp-reg_receiver"/>
</dbReference>
<reference evidence="4 5" key="1">
    <citation type="submission" date="2024-03" db="EMBL/GenBank/DDBJ databases">
        <title>Two novel species of the genus Flavobacterium exhibiting potentially degradation of complex polysaccharides.</title>
        <authorList>
            <person name="Lian X."/>
        </authorList>
    </citation>
    <scope>NUCLEOTIDE SEQUENCE [LARGE SCALE GENOMIC DNA]</scope>
    <source>
        <strain evidence="5">j3</strain>
    </source>
</reference>
<feature type="domain" description="Response regulatory" evidence="3">
    <location>
        <begin position="4"/>
        <end position="134"/>
    </location>
</feature>
<keyword evidence="2" id="KW-0597">Phosphoprotein</keyword>
<dbReference type="SUPFAM" id="SSF52172">
    <property type="entry name" value="CheY-like"/>
    <property type="match status" value="1"/>
</dbReference>
<dbReference type="PROSITE" id="PS50110">
    <property type="entry name" value="RESPONSE_REGULATORY"/>
    <property type="match status" value="1"/>
</dbReference>
<gene>
    <name evidence="4" type="ORF">WFZ85_03120</name>
</gene>
<dbReference type="Pfam" id="PF00072">
    <property type="entry name" value="Response_reg"/>
    <property type="match status" value="1"/>
</dbReference>
<dbReference type="RefSeq" id="WP_342694824.1">
    <property type="nucleotide sequence ID" value="NZ_JBCGDO010000002.1"/>
</dbReference>
<keyword evidence="1" id="KW-0238">DNA-binding</keyword>
<comment type="caution">
    <text evidence="4">The sequence shown here is derived from an EMBL/GenBank/DDBJ whole genome shotgun (WGS) entry which is preliminary data.</text>
</comment>
<evidence type="ECO:0000256" key="1">
    <source>
        <dbReference type="ARBA" id="ARBA00023125"/>
    </source>
</evidence>
<dbReference type="Proteomes" id="UP001460072">
    <property type="component" value="Unassembled WGS sequence"/>
</dbReference>
<evidence type="ECO:0000259" key="3">
    <source>
        <dbReference type="PROSITE" id="PS50110"/>
    </source>
</evidence>
<dbReference type="PANTHER" id="PTHR45566:SF1">
    <property type="entry name" value="HTH-TYPE TRANSCRIPTIONAL REGULATOR YHJB-RELATED"/>
    <property type="match status" value="1"/>
</dbReference>
<dbReference type="InterPro" id="IPR051015">
    <property type="entry name" value="EvgA-like"/>
</dbReference>
<evidence type="ECO:0000313" key="4">
    <source>
        <dbReference type="EMBL" id="MEM0541596.1"/>
    </source>
</evidence>
<sequence>MLYKILMVDDHPSQIDGYKAILQYNNKDIEIETTTCFNCEEAYHIITNTSNPVRFDLVFLDRSLPPYLDKKIKSGEDLALLSRKHWPETKIIMLTSHAEAFILYDIVHKVRPNGLLIKSDFDGDGLLEAFDAVVEGNTYYTETVRESIKERLLSQGLLDSVDRQIITLISEGFQIKTIAETMNLSQDTIKKRKSKIKDVLGIDKGNDEDILKECRHLRLI</sequence>
<dbReference type="Gene3D" id="1.10.10.10">
    <property type="entry name" value="Winged helix-like DNA-binding domain superfamily/Winged helix DNA-binding domain"/>
    <property type="match status" value="1"/>
</dbReference>
<dbReference type="InterPro" id="IPR011006">
    <property type="entry name" value="CheY-like_superfamily"/>
</dbReference>
<organism evidence="4 5">
    <name type="scientific">Flavobacterium aureirubrum</name>
    <dbReference type="NCBI Taxonomy" id="3133147"/>
    <lineage>
        <taxon>Bacteria</taxon>
        <taxon>Pseudomonadati</taxon>
        <taxon>Bacteroidota</taxon>
        <taxon>Flavobacteriia</taxon>
        <taxon>Flavobacteriales</taxon>
        <taxon>Flavobacteriaceae</taxon>
        <taxon>Flavobacterium</taxon>
    </lineage>
</organism>
<feature type="modified residue" description="4-aspartylphosphate" evidence="2">
    <location>
        <position position="61"/>
    </location>
</feature>